<accession>A0AA88PL39</accession>
<name>A0AA88PL39_9TELE</name>
<dbReference type="Proteomes" id="UP001187343">
    <property type="component" value="Unassembled WGS sequence"/>
</dbReference>
<dbReference type="EMBL" id="JAUYZG010000016">
    <property type="protein sequence ID" value="KAK2886180.1"/>
    <property type="molecule type" value="Genomic_DNA"/>
</dbReference>
<reference evidence="1" key="1">
    <citation type="submission" date="2023-08" db="EMBL/GenBank/DDBJ databases">
        <title>Chromosome-level Genome Assembly of mud carp (Cirrhinus molitorella).</title>
        <authorList>
            <person name="Liu H."/>
        </authorList>
    </citation>
    <scope>NUCLEOTIDE SEQUENCE</scope>
    <source>
        <strain evidence="1">Prfri</strain>
        <tissue evidence="1">Muscle</tissue>
    </source>
</reference>
<organism evidence="1 2">
    <name type="scientific">Cirrhinus molitorella</name>
    <name type="common">mud carp</name>
    <dbReference type="NCBI Taxonomy" id="172907"/>
    <lineage>
        <taxon>Eukaryota</taxon>
        <taxon>Metazoa</taxon>
        <taxon>Chordata</taxon>
        <taxon>Craniata</taxon>
        <taxon>Vertebrata</taxon>
        <taxon>Euteleostomi</taxon>
        <taxon>Actinopterygii</taxon>
        <taxon>Neopterygii</taxon>
        <taxon>Teleostei</taxon>
        <taxon>Ostariophysi</taxon>
        <taxon>Cypriniformes</taxon>
        <taxon>Cyprinidae</taxon>
        <taxon>Labeoninae</taxon>
        <taxon>Labeonini</taxon>
        <taxon>Cirrhinus</taxon>
    </lineage>
</organism>
<protein>
    <submittedName>
        <fullName evidence="1">Uncharacterized protein</fullName>
    </submittedName>
</protein>
<sequence length="260" mass="29435">MVGSIGLQDINLPQWTQDRMASAPPWEELRSRGVRGHSNFITRSSFCCSFLCSFRPSFGHSFHHSFGRSFHLTLVGPPWVLCIELSKEMNKTWFKLPMVKSSAVRKVSAKTLPAHQQEAISDYMHQKHYREPQDIVDTAVLLDTLTGFTSDDESQSAATTSSDFSAFLSSFPVSCGGQPPTKKQRLSAGFPTDHVLYDKWRNIQLDQRQEYLLSQFTHRKLSAAIVGRLIAQEGWTANHPKPEDIVRLWKPPSKVTIETD</sequence>
<evidence type="ECO:0000313" key="1">
    <source>
        <dbReference type="EMBL" id="KAK2886180.1"/>
    </source>
</evidence>
<dbReference type="PANTHER" id="PTHR47306:SF2">
    <property type="entry name" value="CORE-BINDING (CB) DOMAIN-CONTAINING PROTEIN"/>
    <property type="match status" value="1"/>
</dbReference>
<proteinExistence type="predicted"/>
<gene>
    <name evidence="1" type="ORF">Q8A67_017017</name>
</gene>
<evidence type="ECO:0000313" key="2">
    <source>
        <dbReference type="Proteomes" id="UP001187343"/>
    </source>
</evidence>
<keyword evidence="2" id="KW-1185">Reference proteome</keyword>
<comment type="caution">
    <text evidence="1">The sequence shown here is derived from an EMBL/GenBank/DDBJ whole genome shotgun (WGS) entry which is preliminary data.</text>
</comment>
<dbReference type="PANTHER" id="PTHR47306">
    <property type="entry name" value="SI:CH211-178J18.4-RELATED"/>
    <property type="match status" value="1"/>
</dbReference>
<dbReference type="AlphaFoldDB" id="A0AA88PL39"/>